<evidence type="ECO:0000259" key="12">
    <source>
        <dbReference type="PROSITE" id="PS51292"/>
    </source>
</evidence>
<dbReference type="PROSITE" id="PS51292">
    <property type="entry name" value="ZF_RING_CH"/>
    <property type="match status" value="1"/>
</dbReference>
<keyword evidence="8 11" id="KW-1133">Transmembrane helix</keyword>
<keyword evidence="6" id="KW-0833">Ubl conjugation pathway</keyword>
<dbReference type="GO" id="GO:0008270">
    <property type="term" value="F:zinc ion binding"/>
    <property type="evidence" value="ECO:0007669"/>
    <property type="project" value="UniProtKB-KW"/>
</dbReference>
<dbReference type="Gene3D" id="3.30.40.10">
    <property type="entry name" value="Zinc/RING finger domain, C3HC4 (zinc finger)"/>
    <property type="match status" value="1"/>
</dbReference>
<feature type="compositionally biased region" description="Basic and acidic residues" evidence="10">
    <location>
        <begin position="1"/>
        <end position="14"/>
    </location>
</feature>
<dbReference type="RefSeq" id="XP_037282295.1">
    <property type="nucleotide sequence ID" value="XM_037426398.1"/>
</dbReference>
<keyword evidence="9 11" id="KW-0472">Membrane</keyword>
<evidence type="ECO:0000256" key="6">
    <source>
        <dbReference type="ARBA" id="ARBA00022786"/>
    </source>
</evidence>
<name>A0A6M2D5F1_RHIMP</name>
<evidence type="ECO:0000256" key="5">
    <source>
        <dbReference type="ARBA" id="ARBA00022771"/>
    </source>
</evidence>
<feature type="region of interest" description="Disordered" evidence="10">
    <location>
        <begin position="1"/>
        <end position="42"/>
    </location>
</feature>
<keyword evidence="3 11" id="KW-0812">Transmembrane</keyword>
<keyword evidence="4" id="KW-0479">Metal-binding</keyword>
<dbReference type="Pfam" id="PF12906">
    <property type="entry name" value="RINGv"/>
    <property type="match status" value="1"/>
</dbReference>
<dbReference type="SMART" id="SM00744">
    <property type="entry name" value="RINGv"/>
    <property type="match status" value="1"/>
</dbReference>
<evidence type="ECO:0000256" key="10">
    <source>
        <dbReference type="SAM" id="MobiDB-lite"/>
    </source>
</evidence>
<dbReference type="PANTHER" id="PTHR46065">
    <property type="entry name" value="E3 UBIQUITIN-PROTEIN LIGASE MARCH 2/3 FAMILY MEMBER"/>
    <property type="match status" value="1"/>
</dbReference>
<evidence type="ECO:0000256" key="7">
    <source>
        <dbReference type="ARBA" id="ARBA00022833"/>
    </source>
</evidence>
<dbReference type="AlphaFoldDB" id="A0A6M2D5F1"/>
<comment type="subcellular location">
    <subcellularLocation>
        <location evidence="1">Membrane</location>
        <topology evidence="1">Multi-pass membrane protein</topology>
    </subcellularLocation>
</comment>
<evidence type="ECO:0000313" key="13">
    <source>
        <dbReference type="EMBL" id="NOV40548.1"/>
    </source>
</evidence>
<sequence length="284" mass="31619">MSNDHHKNPGEETNRASLQTVSRKDESCAVPSSLPSGTKNSVSSEINDELQFMNASLKCGDGIVARSPDDRAPSLSIPALLSDFVDESADNFSQATPTGSSSENRNNGPVCRICHGGDQEGALESLCSCAGTMGFVHVSCLELWLNAQKVDYCELCGQRFPMEAQPCNVLRFFHWVSQSNWQVKRMLLGHLLFLIMLITLTAFVFFLVHLVSALEDRKQYSLFERTLGAFYFGMTTVTLRGLHKLAFDMLSKLYADFLAWKLENPMLRIARLHSDRAVDLAKTK</sequence>
<dbReference type="GO" id="GO:0004842">
    <property type="term" value="F:ubiquitin-protein transferase activity"/>
    <property type="evidence" value="ECO:0007669"/>
    <property type="project" value="TreeGrafter"/>
</dbReference>
<dbReference type="GO" id="GO:0016020">
    <property type="term" value="C:membrane"/>
    <property type="evidence" value="ECO:0007669"/>
    <property type="project" value="UniProtKB-SubCell"/>
</dbReference>
<proteinExistence type="predicted"/>
<dbReference type="InterPro" id="IPR013083">
    <property type="entry name" value="Znf_RING/FYVE/PHD"/>
</dbReference>
<dbReference type="PANTHER" id="PTHR46065:SF3">
    <property type="entry name" value="FI20425P1"/>
    <property type="match status" value="1"/>
</dbReference>
<dbReference type="SUPFAM" id="SSF81324">
    <property type="entry name" value="Voltage-gated potassium channels"/>
    <property type="match status" value="1"/>
</dbReference>
<dbReference type="VEuPathDB" id="VectorBase:LOC119175449"/>
<dbReference type="GO" id="GO:0016567">
    <property type="term" value="P:protein ubiquitination"/>
    <property type="evidence" value="ECO:0007669"/>
    <property type="project" value="TreeGrafter"/>
</dbReference>
<evidence type="ECO:0000256" key="2">
    <source>
        <dbReference type="ARBA" id="ARBA00022679"/>
    </source>
</evidence>
<keyword evidence="5" id="KW-0863">Zinc-finger</keyword>
<evidence type="ECO:0000256" key="4">
    <source>
        <dbReference type="ARBA" id="ARBA00022723"/>
    </source>
</evidence>
<feature type="transmembrane region" description="Helical" evidence="11">
    <location>
        <begin position="187"/>
        <end position="210"/>
    </location>
</feature>
<evidence type="ECO:0000256" key="8">
    <source>
        <dbReference type="ARBA" id="ARBA00022989"/>
    </source>
</evidence>
<keyword evidence="2" id="KW-0808">Transferase</keyword>
<dbReference type="SUPFAM" id="SSF57850">
    <property type="entry name" value="RING/U-box"/>
    <property type="match status" value="1"/>
</dbReference>
<evidence type="ECO:0000256" key="1">
    <source>
        <dbReference type="ARBA" id="ARBA00004141"/>
    </source>
</evidence>
<evidence type="ECO:0000256" key="3">
    <source>
        <dbReference type="ARBA" id="ARBA00022692"/>
    </source>
</evidence>
<protein>
    <submittedName>
        <fullName evidence="13">Putative membrane-associated ring finger</fullName>
    </submittedName>
</protein>
<organism evidence="13">
    <name type="scientific">Rhipicephalus microplus</name>
    <name type="common">Cattle tick</name>
    <name type="synonym">Boophilus microplus</name>
    <dbReference type="NCBI Taxonomy" id="6941"/>
    <lineage>
        <taxon>Eukaryota</taxon>
        <taxon>Metazoa</taxon>
        <taxon>Ecdysozoa</taxon>
        <taxon>Arthropoda</taxon>
        <taxon>Chelicerata</taxon>
        <taxon>Arachnida</taxon>
        <taxon>Acari</taxon>
        <taxon>Parasitiformes</taxon>
        <taxon>Ixodida</taxon>
        <taxon>Ixodoidea</taxon>
        <taxon>Ixodidae</taxon>
        <taxon>Rhipicephalinae</taxon>
        <taxon>Rhipicephalus</taxon>
        <taxon>Boophilus</taxon>
    </lineage>
</organism>
<dbReference type="OrthoDB" id="273089at2759"/>
<dbReference type="KEGG" id="rmp:119175449"/>
<dbReference type="OMA" id="FHWVSQS"/>
<feature type="compositionally biased region" description="Polar residues" evidence="10">
    <location>
        <begin position="33"/>
        <end position="42"/>
    </location>
</feature>
<dbReference type="EMBL" id="GHWJ01007811">
    <property type="protein sequence ID" value="NOV40548.1"/>
    <property type="molecule type" value="Transcribed_RNA"/>
</dbReference>
<keyword evidence="7" id="KW-0862">Zinc</keyword>
<reference evidence="13" key="1">
    <citation type="submission" date="2019-09" db="EMBL/GenBank/DDBJ databases">
        <title>Organ-specific transcriptomic study of the physiology of the cattle tick, Rhipicephalus microplus.</title>
        <authorList>
            <person name="Tirloni L."/>
            <person name="Braz G."/>
            <person name="Gandara A.C.P."/>
            <person name="Sabadin G.A."/>
            <person name="da Silva R.M."/>
            <person name="Guizzo M.G."/>
            <person name="Machado J.A."/>
            <person name="Costa E.P."/>
            <person name="Gomes H.F."/>
            <person name="Moraes J."/>
            <person name="Mota M.B.S."/>
            <person name="Mesquita R.D."/>
            <person name="Alvarenga P.H."/>
            <person name="Alves F."/>
            <person name="Seixas A."/>
            <person name="da Fonseca R.N."/>
            <person name="Fogaca A."/>
            <person name="Logullo C."/>
            <person name="Tanaka A."/>
            <person name="Daffre S."/>
            <person name="Termignoni C."/>
            <person name="Vaz I.S.Jr."/>
            <person name="Oliveira P.L."/>
            <person name="Ribeiro J.M."/>
        </authorList>
    </citation>
    <scope>NUCLEOTIDE SEQUENCE</scope>
    <source>
        <strain evidence="13">Porto Alegre</strain>
    </source>
</reference>
<accession>A0A6M2D5F1</accession>
<dbReference type="InterPro" id="IPR011016">
    <property type="entry name" value="Znf_RING-CH"/>
</dbReference>
<feature type="transmembrane region" description="Helical" evidence="11">
    <location>
        <begin position="222"/>
        <end position="242"/>
    </location>
</feature>
<feature type="domain" description="RING-CH-type" evidence="12">
    <location>
        <begin position="103"/>
        <end position="163"/>
    </location>
</feature>
<evidence type="ECO:0000256" key="9">
    <source>
        <dbReference type="ARBA" id="ARBA00023136"/>
    </source>
</evidence>
<evidence type="ECO:0000256" key="11">
    <source>
        <dbReference type="SAM" id="Phobius"/>
    </source>
</evidence>